<dbReference type="InterPro" id="IPR019734">
    <property type="entry name" value="TPR_rpt"/>
</dbReference>
<dbReference type="OrthoDB" id="1667894at2759"/>
<feature type="repeat" description="TPR" evidence="5">
    <location>
        <begin position="669"/>
        <end position="702"/>
    </location>
</feature>
<evidence type="ECO:0000256" key="4">
    <source>
        <dbReference type="ARBA" id="ARBA00022840"/>
    </source>
</evidence>
<evidence type="ECO:0000256" key="3">
    <source>
        <dbReference type="ARBA" id="ARBA00022803"/>
    </source>
</evidence>
<dbReference type="FunFam" id="1.25.40.10:FF:002093">
    <property type="entry name" value="Uncharacterized protein"/>
    <property type="match status" value="1"/>
</dbReference>
<keyword evidence="9" id="KW-1185">Reference proteome</keyword>
<feature type="binding site" evidence="6">
    <location>
        <position position="92"/>
    </location>
    <ligand>
        <name>ATP</name>
        <dbReference type="ChEBI" id="CHEBI:30616"/>
    </ligand>
</feature>
<dbReference type="Pfam" id="PF13374">
    <property type="entry name" value="TPR_10"/>
    <property type="match status" value="2"/>
</dbReference>
<dbReference type="SMART" id="SM00028">
    <property type="entry name" value="TPR"/>
    <property type="match status" value="10"/>
</dbReference>
<comment type="caution">
    <text evidence="8">The sequence shown here is derived from an EMBL/GenBank/DDBJ whole genome shotgun (WGS) entry which is preliminary data.</text>
</comment>
<dbReference type="AlphaFoldDB" id="A0A8S1NT56"/>
<feature type="repeat" description="TPR" evidence="5">
    <location>
        <begin position="711"/>
        <end position="744"/>
    </location>
</feature>
<keyword evidence="1" id="KW-0677">Repeat</keyword>
<organism evidence="8 9">
    <name type="scientific">Paramecium sonneborni</name>
    <dbReference type="NCBI Taxonomy" id="65129"/>
    <lineage>
        <taxon>Eukaryota</taxon>
        <taxon>Sar</taxon>
        <taxon>Alveolata</taxon>
        <taxon>Ciliophora</taxon>
        <taxon>Intramacronucleata</taxon>
        <taxon>Oligohymenophorea</taxon>
        <taxon>Peniculida</taxon>
        <taxon>Parameciidae</taxon>
        <taxon>Paramecium</taxon>
    </lineage>
</organism>
<dbReference type="PANTHER" id="PTHR45641">
    <property type="entry name" value="TETRATRICOPEPTIDE REPEAT PROTEIN (AFU_ORTHOLOGUE AFUA_6G03870)"/>
    <property type="match status" value="1"/>
</dbReference>
<evidence type="ECO:0000256" key="2">
    <source>
        <dbReference type="ARBA" id="ARBA00022741"/>
    </source>
</evidence>
<dbReference type="Proteomes" id="UP000692954">
    <property type="component" value="Unassembled WGS sequence"/>
</dbReference>
<feature type="repeat" description="TPR" evidence="5">
    <location>
        <begin position="496"/>
        <end position="529"/>
    </location>
</feature>
<keyword evidence="2 6" id="KW-0547">Nucleotide-binding</keyword>
<dbReference type="PROSITE" id="PS00107">
    <property type="entry name" value="PROTEIN_KINASE_ATP"/>
    <property type="match status" value="1"/>
</dbReference>
<reference evidence="8" key="1">
    <citation type="submission" date="2021-01" db="EMBL/GenBank/DDBJ databases">
        <authorList>
            <consortium name="Genoscope - CEA"/>
            <person name="William W."/>
        </authorList>
    </citation>
    <scope>NUCLEOTIDE SEQUENCE</scope>
</reference>
<gene>
    <name evidence="8" type="ORF">PSON_ATCC_30995.1.T0620289</name>
</gene>
<evidence type="ECO:0000256" key="1">
    <source>
        <dbReference type="ARBA" id="ARBA00022737"/>
    </source>
</evidence>
<accession>A0A8S1NT56</accession>
<dbReference type="GO" id="GO:0005524">
    <property type="term" value="F:ATP binding"/>
    <property type="evidence" value="ECO:0007669"/>
    <property type="project" value="UniProtKB-UniRule"/>
</dbReference>
<evidence type="ECO:0000313" key="9">
    <source>
        <dbReference type="Proteomes" id="UP000692954"/>
    </source>
</evidence>
<dbReference type="PROSITE" id="PS50011">
    <property type="entry name" value="PROTEIN_KINASE_DOM"/>
    <property type="match status" value="1"/>
</dbReference>
<sequence length="811" mass="94318">MEQNNFESKSLKYRGKDEKMTIRMNQNQIIVVLEPSDLQQAMKLQIEQIKDKAANKNYNWEIFDIKQEIGAGTFGQVFASLDQKTGKKYALKFIGYDDESDQDPEFKAAVREIVIMQTLSQTSCQGLLKIYDIYPCIKDDNKYLVIVMELCDCNLMELLKVRIEENKTKWTDEELLYILHQLIDGFVIMKKHNVTHRDIKPQNILYCQADKSYKIADLGGAKFLKPKQTQLNTVRGSPAYWAPEIYFFCDLQKDKEGRFFVGKQHLNYDPYTSDVYSIGITFLLMRKLIPRLDRESLKIEIEILRKLKSPSIFEQILIKMLEQDDQKRISFEDLLLLISSYKDLFKKPNEDVFVNCLKTQQDKKNLSPQDLMMREVKLAEAYEKLNLPEHAKSHYELALKYAIKLSKDNAKADIMNSLGTVNCDLEQYEEAEKNFCESVALYKKLNGDKHSSVADGYNNLGIVKRKKGEFEKAIKHYEQAYQIKEKIFGENNLGGAVILQNIAMAHKKLKNYDQAIKYFKSALQIKKLLCGDRSPILCSTYNNLARVYYEKQQFDIAISFYSITAEIYGKHQQTNQQRLSDTLFEIALCYQKIGKSAETIKVAQESYTLRKQIYGQYAKQTVKSQELLSQSFLEEGKYEEALQHYNQLKQFYHDNLVKCTVDERFDSMADILKNIGASYMGIQKYNKALEYYQEGIELLMKRGDNESTRLAKIYYNVGLAYRKMKDFKQAELQYKTAASLISNSKSASDLITLGDIYNNFGVLYGTQDKFDQAKKFFQISLEYYQKVLGPNHSICKEVQINIKELEKWLSK</sequence>
<dbReference type="EMBL" id="CAJJDN010000062">
    <property type="protein sequence ID" value="CAD8094609.1"/>
    <property type="molecule type" value="Genomic_DNA"/>
</dbReference>
<evidence type="ECO:0000313" key="8">
    <source>
        <dbReference type="EMBL" id="CAD8094609.1"/>
    </source>
</evidence>
<dbReference type="CDD" id="cd00180">
    <property type="entry name" value="PKc"/>
    <property type="match status" value="1"/>
</dbReference>
<dbReference type="PROSITE" id="PS00108">
    <property type="entry name" value="PROTEIN_KINASE_ST"/>
    <property type="match status" value="1"/>
</dbReference>
<evidence type="ECO:0000256" key="6">
    <source>
        <dbReference type="PROSITE-ProRule" id="PRU10141"/>
    </source>
</evidence>
<dbReference type="PROSITE" id="PS50293">
    <property type="entry name" value="TPR_REGION"/>
    <property type="match status" value="1"/>
</dbReference>
<dbReference type="PROSITE" id="PS50005">
    <property type="entry name" value="TPR"/>
    <property type="match status" value="4"/>
</dbReference>
<keyword evidence="4 6" id="KW-0067">ATP-binding</keyword>
<name>A0A8S1NT56_9CILI</name>
<protein>
    <recommendedName>
        <fullName evidence="7">Protein kinase domain-containing protein</fullName>
    </recommendedName>
</protein>
<evidence type="ECO:0000259" key="7">
    <source>
        <dbReference type="PROSITE" id="PS50011"/>
    </source>
</evidence>
<dbReference type="FunFam" id="1.25.40.10:FF:003671">
    <property type="entry name" value="Uncharacterized protein"/>
    <property type="match status" value="1"/>
</dbReference>
<dbReference type="InterPro" id="IPR000719">
    <property type="entry name" value="Prot_kinase_dom"/>
</dbReference>
<keyword evidence="3 5" id="KW-0802">TPR repeat</keyword>
<dbReference type="GO" id="GO:0004672">
    <property type="term" value="F:protein kinase activity"/>
    <property type="evidence" value="ECO:0007669"/>
    <property type="project" value="InterPro"/>
</dbReference>
<dbReference type="SMART" id="SM00220">
    <property type="entry name" value="S_TKc"/>
    <property type="match status" value="1"/>
</dbReference>
<dbReference type="InterPro" id="IPR008271">
    <property type="entry name" value="Ser/Thr_kinase_AS"/>
</dbReference>
<dbReference type="Pfam" id="PF00069">
    <property type="entry name" value="Pkinase"/>
    <property type="match status" value="1"/>
</dbReference>
<proteinExistence type="predicted"/>
<dbReference type="InterPro" id="IPR017441">
    <property type="entry name" value="Protein_kinase_ATP_BS"/>
</dbReference>
<dbReference type="Pfam" id="PF13424">
    <property type="entry name" value="TPR_12"/>
    <property type="match status" value="3"/>
</dbReference>
<feature type="domain" description="Protein kinase" evidence="7">
    <location>
        <begin position="63"/>
        <end position="345"/>
    </location>
</feature>
<evidence type="ECO:0000256" key="5">
    <source>
        <dbReference type="PROSITE-ProRule" id="PRU00339"/>
    </source>
</evidence>
<feature type="repeat" description="TPR" evidence="5">
    <location>
        <begin position="454"/>
        <end position="487"/>
    </location>
</feature>
<dbReference type="PANTHER" id="PTHR45641:SF19">
    <property type="entry name" value="NEPHROCYSTIN-3"/>
    <property type="match status" value="1"/>
</dbReference>